<dbReference type="Pfam" id="PF03972">
    <property type="entry name" value="MmgE_PrpD_N"/>
    <property type="match status" value="1"/>
</dbReference>
<dbReference type="InterPro" id="IPR042188">
    <property type="entry name" value="MmgE/PrpD_sf_2"/>
</dbReference>
<dbReference type="Gene3D" id="1.10.4100.10">
    <property type="entry name" value="2-methylcitrate dehydratase PrpD"/>
    <property type="match status" value="1"/>
</dbReference>
<protein>
    <submittedName>
        <fullName evidence="4">Uncharacterized protein involved in propionate catabolism</fullName>
    </submittedName>
</protein>
<dbReference type="AlphaFoldDB" id="A0A1U7DA64"/>
<dbReference type="OrthoDB" id="9795089at2"/>
<dbReference type="InterPro" id="IPR005656">
    <property type="entry name" value="MmgE_PrpD"/>
</dbReference>
<dbReference type="KEGG" id="tpro:Ga0080559_TMP4202"/>
<dbReference type="Gene3D" id="3.30.1330.120">
    <property type="entry name" value="2-methylcitrate dehydratase PrpD"/>
    <property type="match status" value="1"/>
</dbReference>
<dbReference type="InterPro" id="IPR036148">
    <property type="entry name" value="MmgE/PrpD_sf"/>
</dbReference>
<dbReference type="SUPFAM" id="SSF103378">
    <property type="entry name" value="2-methylcitrate dehydratase PrpD"/>
    <property type="match status" value="1"/>
</dbReference>
<sequence length="478" mass="51521">MSTIVEQLAEFTAGSRYEDLPPEVANETKRVVLDSIGCALAATDEQKGTIGLEIGARMGSGDEATILGTGGRGSVYGAAFANGELINALDFDAILPPGHVSPYVIPGALAMAEKAGTSGADFVASMAVAHEMSNRIGKAMDYLRDIKDDAMNTPQVYGYASTIFGGTAAIMRVQGLEASRIAHGLGVAGCISPINSHMAWVRHAPPTTIKYTVAGVMAQAALTAAAMGELGHRGDIQVLDDAVYGFPGMIGTKRWEPEVITAGLGETWRYIHENSYKPYPHCRVLHSVFDVMLDVLEQHDIKPEEIEHISVFGEAFVRLPIWENNTVEFPTDGQFSIAHGIALAAQRVRPGRAWQDPDLVFDPKVLAMMDKVTHEPHPDYIPFLKENGASRPAKVEISARGQVFTGETRYPKGSPSPDPSSYYSTEELVAKFRHNADGVLSAAATDDVVDMFLNLERAPDMGKVMALFAKDSKVRMAS</sequence>
<evidence type="ECO:0000313" key="5">
    <source>
        <dbReference type="Proteomes" id="UP000186559"/>
    </source>
</evidence>
<dbReference type="Proteomes" id="UP000186559">
    <property type="component" value="Chromosome"/>
</dbReference>
<accession>A0A1U7DA64</accession>
<evidence type="ECO:0000259" key="2">
    <source>
        <dbReference type="Pfam" id="PF03972"/>
    </source>
</evidence>
<evidence type="ECO:0000259" key="3">
    <source>
        <dbReference type="Pfam" id="PF19305"/>
    </source>
</evidence>
<keyword evidence="5" id="KW-1185">Reference proteome</keyword>
<dbReference type="PANTHER" id="PTHR16943">
    <property type="entry name" value="2-METHYLCITRATE DEHYDRATASE-RELATED"/>
    <property type="match status" value="1"/>
</dbReference>
<dbReference type="GO" id="GO:0016829">
    <property type="term" value="F:lyase activity"/>
    <property type="evidence" value="ECO:0007669"/>
    <property type="project" value="InterPro"/>
</dbReference>
<dbReference type="PANTHER" id="PTHR16943:SF8">
    <property type="entry name" value="2-METHYLCITRATE DEHYDRATASE"/>
    <property type="match status" value="1"/>
</dbReference>
<dbReference type="InterPro" id="IPR045336">
    <property type="entry name" value="MmgE_PrpD_N"/>
</dbReference>
<evidence type="ECO:0000313" key="4">
    <source>
        <dbReference type="EMBL" id="APX24998.1"/>
    </source>
</evidence>
<dbReference type="EMBL" id="CP014796">
    <property type="protein sequence ID" value="APX24998.1"/>
    <property type="molecule type" value="Genomic_DNA"/>
</dbReference>
<evidence type="ECO:0000256" key="1">
    <source>
        <dbReference type="ARBA" id="ARBA00006174"/>
    </source>
</evidence>
<feature type="domain" description="MmgE/PrpD C-terminal" evidence="3">
    <location>
        <begin position="279"/>
        <end position="449"/>
    </location>
</feature>
<dbReference type="RefSeq" id="WP_076624689.1">
    <property type="nucleotide sequence ID" value="NZ_BMEW01000006.1"/>
</dbReference>
<organism evidence="4 5">
    <name type="scientific">Salipiger profundus</name>
    <dbReference type="NCBI Taxonomy" id="1229727"/>
    <lineage>
        <taxon>Bacteria</taxon>
        <taxon>Pseudomonadati</taxon>
        <taxon>Pseudomonadota</taxon>
        <taxon>Alphaproteobacteria</taxon>
        <taxon>Rhodobacterales</taxon>
        <taxon>Roseobacteraceae</taxon>
        <taxon>Salipiger</taxon>
    </lineage>
</organism>
<dbReference type="InterPro" id="IPR042183">
    <property type="entry name" value="MmgE/PrpD_sf_1"/>
</dbReference>
<dbReference type="STRING" id="1229727.Ga0080559_TMP4202"/>
<dbReference type="InterPro" id="IPR045337">
    <property type="entry name" value="MmgE_PrpD_C"/>
</dbReference>
<gene>
    <name evidence="4" type="ORF">Ga0080559_TMP4202</name>
</gene>
<comment type="similarity">
    <text evidence="1">Belongs to the PrpD family.</text>
</comment>
<feature type="domain" description="MmgE/PrpD N-terminal" evidence="2">
    <location>
        <begin position="6"/>
        <end position="246"/>
    </location>
</feature>
<dbReference type="Pfam" id="PF19305">
    <property type="entry name" value="MmgE_PrpD_C"/>
    <property type="match status" value="1"/>
</dbReference>
<proteinExistence type="inferred from homology"/>
<reference evidence="4 5" key="1">
    <citation type="submission" date="2016-03" db="EMBL/GenBank/DDBJ databases">
        <title>Deep-sea bacteria in the southern Pacific.</title>
        <authorList>
            <person name="Tang K."/>
        </authorList>
    </citation>
    <scope>NUCLEOTIDE SEQUENCE [LARGE SCALE GENOMIC DNA]</scope>
    <source>
        <strain evidence="4 5">JLT2016</strain>
    </source>
</reference>
<name>A0A1U7DA64_9RHOB</name>